<feature type="domain" description="DUF6830" evidence="1">
    <location>
        <begin position="273"/>
        <end position="348"/>
    </location>
</feature>
<organism evidence="2 3">
    <name type="scientific">Scleroderma citrinum Foug A</name>
    <dbReference type="NCBI Taxonomy" id="1036808"/>
    <lineage>
        <taxon>Eukaryota</taxon>
        <taxon>Fungi</taxon>
        <taxon>Dikarya</taxon>
        <taxon>Basidiomycota</taxon>
        <taxon>Agaricomycotina</taxon>
        <taxon>Agaricomycetes</taxon>
        <taxon>Agaricomycetidae</taxon>
        <taxon>Boletales</taxon>
        <taxon>Sclerodermatineae</taxon>
        <taxon>Sclerodermataceae</taxon>
        <taxon>Scleroderma</taxon>
    </lineage>
</organism>
<evidence type="ECO:0000259" key="1">
    <source>
        <dbReference type="Pfam" id="PF20722"/>
    </source>
</evidence>
<dbReference type="InterPro" id="IPR049233">
    <property type="entry name" value="DUF6830"/>
</dbReference>
<dbReference type="InterPro" id="IPR041078">
    <property type="entry name" value="Plavaka"/>
</dbReference>
<dbReference type="AlphaFoldDB" id="A0A0C2ZAT4"/>
<dbReference type="OrthoDB" id="3232986at2759"/>
<dbReference type="HOGENOM" id="CLU_006344_9_3_1"/>
<dbReference type="STRING" id="1036808.A0A0C2ZAT4"/>
<keyword evidence="3" id="KW-1185">Reference proteome</keyword>
<dbReference type="Pfam" id="PF20722">
    <property type="entry name" value="DUF6830"/>
    <property type="match status" value="2"/>
</dbReference>
<evidence type="ECO:0000313" key="2">
    <source>
        <dbReference type="EMBL" id="KIM50197.1"/>
    </source>
</evidence>
<reference evidence="2 3" key="1">
    <citation type="submission" date="2014-04" db="EMBL/GenBank/DDBJ databases">
        <authorList>
            <consortium name="DOE Joint Genome Institute"/>
            <person name="Kuo A."/>
            <person name="Kohler A."/>
            <person name="Nagy L.G."/>
            <person name="Floudas D."/>
            <person name="Copeland A."/>
            <person name="Barry K.W."/>
            <person name="Cichocki N."/>
            <person name="Veneault-Fourrey C."/>
            <person name="LaButti K."/>
            <person name="Lindquist E.A."/>
            <person name="Lipzen A."/>
            <person name="Lundell T."/>
            <person name="Morin E."/>
            <person name="Murat C."/>
            <person name="Sun H."/>
            <person name="Tunlid A."/>
            <person name="Henrissat B."/>
            <person name="Grigoriev I.V."/>
            <person name="Hibbett D.S."/>
            <person name="Martin F."/>
            <person name="Nordberg H.P."/>
            <person name="Cantor M.N."/>
            <person name="Hua S.X."/>
        </authorList>
    </citation>
    <scope>NUCLEOTIDE SEQUENCE [LARGE SCALE GENOMIC DNA]</scope>
    <source>
        <strain evidence="2 3">Foug A</strain>
    </source>
</reference>
<evidence type="ECO:0000313" key="3">
    <source>
        <dbReference type="Proteomes" id="UP000053989"/>
    </source>
</evidence>
<protein>
    <recommendedName>
        <fullName evidence="1">DUF6830 domain-containing protein</fullName>
    </recommendedName>
</protein>
<feature type="domain" description="DUF6830" evidence="1">
    <location>
        <begin position="357"/>
        <end position="400"/>
    </location>
</feature>
<dbReference type="InParanoid" id="A0A0C2ZAT4"/>
<dbReference type="Pfam" id="PF18759">
    <property type="entry name" value="Plavaka"/>
    <property type="match status" value="1"/>
</dbReference>
<accession>A0A0C2ZAT4</accession>
<name>A0A0C2ZAT4_9AGAM</name>
<dbReference type="EMBL" id="KN822615">
    <property type="protein sequence ID" value="KIM50197.1"/>
    <property type="molecule type" value="Genomic_DNA"/>
</dbReference>
<dbReference type="Proteomes" id="UP000053989">
    <property type="component" value="Unassembled WGS sequence"/>
</dbReference>
<sequence>MSDPVGNLRYCFTPLVAYIADTPEQCLVVGVSPKASPVSIATYKDFGDANPHPQRTATKTLEEIKRACTEANPNNFEEFLKVFGYRSFAEGVSKLKQVTGHDHRAMQRYIIGAIAGAVPAKFLTAVATLLDFCYLAQMPHFDDNTLHRVEAALRAFHANKIAIITAGSRQGSRGRLDHWEVPKLKLLQHVVRSIRTSGAIMQWTADVTEHAHVTEIKNPVCSGNNQDYYSQIARHLDRKGSEEEDEDEEDGHEPDAEALHILHYYSPILTVIDYFKMAKEVASGTIPDAVLPHRIFASSTTAFRLATKPSLWTTIDEASEKYGLADLRLAITDYFRCVDRTTQATLATDGMQIWFKAPQSLLTSPPSPRLPNGRYDFAIISETDESDWPSNGLRGHSVVQVHLIFQLLRSNVFLAYIQRLNATIPSSNTFDSAAGMHVLKRAIRNNGTRAGEVIPLRYICSPAHVIPRFRKEANSRLTAHTSYELSNEFWLNKYWNKEFFYALSLSTIT</sequence>
<reference evidence="3" key="2">
    <citation type="submission" date="2015-01" db="EMBL/GenBank/DDBJ databases">
        <title>Evolutionary Origins and Diversification of the Mycorrhizal Mutualists.</title>
        <authorList>
            <consortium name="DOE Joint Genome Institute"/>
            <consortium name="Mycorrhizal Genomics Consortium"/>
            <person name="Kohler A."/>
            <person name="Kuo A."/>
            <person name="Nagy L.G."/>
            <person name="Floudas D."/>
            <person name="Copeland A."/>
            <person name="Barry K.W."/>
            <person name="Cichocki N."/>
            <person name="Veneault-Fourrey C."/>
            <person name="LaButti K."/>
            <person name="Lindquist E.A."/>
            <person name="Lipzen A."/>
            <person name="Lundell T."/>
            <person name="Morin E."/>
            <person name="Murat C."/>
            <person name="Riley R."/>
            <person name="Ohm R."/>
            <person name="Sun H."/>
            <person name="Tunlid A."/>
            <person name="Henrissat B."/>
            <person name="Grigoriev I.V."/>
            <person name="Hibbett D.S."/>
            <person name="Martin F."/>
        </authorList>
    </citation>
    <scope>NUCLEOTIDE SEQUENCE [LARGE SCALE GENOMIC DNA]</scope>
    <source>
        <strain evidence="3">Foug A</strain>
    </source>
</reference>
<gene>
    <name evidence="2" type="ORF">SCLCIDRAFT_34549</name>
</gene>
<proteinExistence type="predicted"/>